<dbReference type="EMBL" id="JBITPR010000042">
    <property type="protein sequence ID" value="MFI7872368.1"/>
    <property type="molecule type" value="Genomic_DNA"/>
</dbReference>
<comment type="caution">
    <text evidence="4">The sequence shown here is derived from an EMBL/GenBank/DDBJ whole genome shotgun (WGS) entry which is preliminary data.</text>
</comment>
<dbReference type="Proteomes" id="UP001614264">
    <property type="component" value="Unassembled WGS sequence"/>
</dbReference>
<dbReference type="SMART" id="SM00710">
    <property type="entry name" value="PbH1"/>
    <property type="match status" value="8"/>
</dbReference>
<keyword evidence="5" id="KW-1185">Reference proteome</keyword>
<name>A0ABW8BC18_9ACTN</name>
<dbReference type="Pfam" id="PF13229">
    <property type="entry name" value="Beta_helix"/>
    <property type="match status" value="1"/>
</dbReference>
<dbReference type="InterPro" id="IPR006626">
    <property type="entry name" value="PbH1"/>
</dbReference>
<reference evidence="4 5" key="1">
    <citation type="submission" date="2024-07" db="EMBL/GenBank/DDBJ databases">
        <title>Whole genome sequencing of Prodigiosin pigment-producing Streptomyces salinarius isolated from rhizosphere soil of Arachis hypogaea.</title>
        <authorList>
            <person name="Vidhya A."/>
            <person name="Ramya S."/>
        </authorList>
    </citation>
    <scope>NUCLEOTIDE SEQUENCE [LARGE SCALE GENOMIC DNA]</scope>
    <source>
        <strain evidence="4 5">VRMG2420</strain>
    </source>
</reference>
<proteinExistence type="predicted"/>
<sequence length="542" mass="56327">MPRRAAVALTAALAAGIAAGCSATPHFVPGGTTYYVSPGGHDSADGTSADAAWRSLARADRARLQPGDRLLLEGGARFTGTVTLGRDEAGDAGRPVTLGSYGGGRATLVATHTPGVSVHDTAGVEIRDLTLTGPGARRTGEAGVNLRADTKGDHDRRHVTVENVDVSGFRVGVAVGATRAVGDGGGFRDVTVRQADLHGNRDAGLLTYGPAFDPKHPAYAHEDVVLEAVRAHDNAGDPTAVRRHTGNGIVLGGVRDATVRDSSAHDNGGRSAHKAPAGPVGVWAYDSTRVLIEHNSAYRNHTGSKVDGGGFGLDSNVSHSTVQYNTSFHNDGSGYYVYSATGNGAHVDNTIRWNISADDGRKLPRHGALTVYGSHVRDLSIYQNTVTMSRSPGGPGTVVLLRPDNSGVSLRNNLFVSDGDPLVSADEALATDQVVFQGNQYHAASGAWRVQWGKDRYPDLAAWRSATGQERVNGDPSGTSADPCPAGGALPDVGKPADARLLTPRCPQPGLDLHARFGVDPSDADLLGRPVPTPPVIGAVQP</sequence>
<organism evidence="4 5">
    <name type="scientific">Streptomyces salinarius</name>
    <dbReference type="NCBI Taxonomy" id="2762598"/>
    <lineage>
        <taxon>Bacteria</taxon>
        <taxon>Bacillati</taxon>
        <taxon>Actinomycetota</taxon>
        <taxon>Actinomycetes</taxon>
        <taxon>Kitasatosporales</taxon>
        <taxon>Streptomycetaceae</taxon>
        <taxon>Streptomyces</taxon>
    </lineage>
</organism>
<evidence type="ECO:0000256" key="1">
    <source>
        <dbReference type="SAM" id="MobiDB-lite"/>
    </source>
</evidence>
<feature type="compositionally biased region" description="Polar residues" evidence="1">
    <location>
        <begin position="469"/>
        <end position="480"/>
    </location>
</feature>
<dbReference type="InterPro" id="IPR012334">
    <property type="entry name" value="Pectin_lyas_fold"/>
</dbReference>
<feature type="region of interest" description="Disordered" evidence="1">
    <location>
        <begin position="469"/>
        <end position="488"/>
    </location>
</feature>
<dbReference type="InterPro" id="IPR039448">
    <property type="entry name" value="Beta_helix"/>
</dbReference>
<evidence type="ECO:0000259" key="3">
    <source>
        <dbReference type="Pfam" id="PF13229"/>
    </source>
</evidence>
<gene>
    <name evidence="4" type="ORF">AB4829_17450</name>
</gene>
<dbReference type="InterPro" id="IPR011050">
    <property type="entry name" value="Pectin_lyase_fold/virulence"/>
</dbReference>
<accession>A0ABW8BC18</accession>
<dbReference type="PROSITE" id="PS51257">
    <property type="entry name" value="PROKAR_LIPOPROTEIN"/>
    <property type="match status" value="1"/>
</dbReference>
<feature type="chain" id="PRO_5046953131" evidence="2">
    <location>
        <begin position="24"/>
        <end position="542"/>
    </location>
</feature>
<protein>
    <submittedName>
        <fullName evidence="4">Right-handed parallel beta-helix repeat-containing protein</fullName>
    </submittedName>
</protein>
<dbReference type="RefSeq" id="WP_399593101.1">
    <property type="nucleotide sequence ID" value="NZ_JBITPR010000042.1"/>
</dbReference>
<evidence type="ECO:0000313" key="5">
    <source>
        <dbReference type="Proteomes" id="UP001614264"/>
    </source>
</evidence>
<feature type="domain" description="Right handed beta helix" evidence="3">
    <location>
        <begin position="244"/>
        <end position="390"/>
    </location>
</feature>
<dbReference type="Gene3D" id="2.160.20.10">
    <property type="entry name" value="Single-stranded right-handed beta-helix, Pectin lyase-like"/>
    <property type="match status" value="1"/>
</dbReference>
<dbReference type="SUPFAM" id="SSF51126">
    <property type="entry name" value="Pectin lyase-like"/>
    <property type="match status" value="1"/>
</dbReference>
<feature type="signal peptide" evidence="2">
    <location>
        <begin position="1"/>
        <end position="23"/>
    </location>
</feature>
<keyword evidence="2" id="KW-0732">Signal</keyword>
<evidence type="ECO:0000313" key="4">
    <source>
        <dbReference type="EMBL" id="MFI7872368.1"/>
    </source>
</evidence>
<evidence type="ECO:0000256" key="2">
    <source>
        <dbReference type="SAM" id="SignalP"/>
    </source>
</evidence>
<feature type="region of interest" description="Disordered" evidence="1">
    <location>
        <begin position="523"/>
        <end position="542"/>
    </location>
</feature>